<feature type="region of interest" description="Disordered" evidence="10">
    <location>
        <begin position="325"/>
        <end position="399"/>
    </location>
</feature>
<evidence type="ECO:0000256" key="2">
    <source>
        <dbReference type="ARBA" id="ARBA00012796"/>
    </source>
</evidence>
<dbReference type="AlphaFoldDB" id="A0A177VBC1"/>
<feature type="compositionally biased region" description="Basic residues" evidence="10">
    <location>
        <begin position="368"/>
        <end position="380"/>
    </location>
</feature>
<organism evidence="12 13">
    <name type="scientific">Tilletia caries</name>
    <name type="common">wheat bunt fungus</name>
    <dbReference type="NCBI Taxonomy" id="13290"/>
    <lineage>
        <taxon>Eukaryota</taxon>
        <taxon>Fungi</taxon>
        <taxon>Dikarya</taxon>
        <taxon>Basidiomycota</taxon>
        <taxon>Ustilaginomycotina</taxon>
        <taxon>Exobasidiomycetes</taxon>
        <taxon>Tilletiales</taxon>
        <taxon>Tilletiaceae</taxon>
        <taxon>Tilletia</taxon>
    </lineage>
</organism>
<feature type="domain" description="tRNA (adenine(58)-N(1))-methyltransferase catalytic subunit TRM61 C-terminal" evidence="11">
    <location>
        <begin position="81"/>
        <end position="143"/>
    </location>
</feature>
<keyword evidence="6" id="KW-0949">S-adenosyl-L-methionine</keyword>
<evidence type="ECO:0000256" key="4">
    <source>
        <dbReference type="ARBA" id="ARBA00022603"/>
    </source>
</evidence>
<dbReference type="InterPro" id="IPR049470">
    <property type="entry name" value="TRM61_C"/>
</dbReference>
<dbReference type="Gene3D" id="3.40.50.150">
    <property type="entry name" value="Vaccinia Virus protein VP39"/>
    <property type="match status" value="1"/>
</dbReference>
<name>A0A177VBC1_9BASI</name>
<dbReference type="GO" id="GO:0030488">
    <property type="term" value="P:tRNA methylation"/>
    <property type="evidence" value="ECO:0007669"/>
    <property type="project" value="InterPro"/>
</dbReference>
<feature type="compositionally biased region" description="Basic and acidic residues" evidence="10">
    <location>
        <begin position="569"/>
        <end position="578"/>
    </location>
</feature>
<feature type="region of interest" description="Disordered" evidence="10">
    <location>
        <begin position="566"/>
        <end position="588"/>
    </location>
</feature>
<reference evidence="12" key="2">
    <citation type="journal article" date="2019" name="IMA Fungus">
        <title>Genome sequencing and comparison of five Tilletia species to identify candidate genes for the detection of regulated species infecting wheat.</title>
        <authorList>
            <person name="Nguyen H.D.T."/>
            <person name="Sultana T."/>
            <person name="Kesanakurti P."/>
            <person name="Hambleton S."/>
        </authorList>
    </citation>
    <scope>NUCLEOTIDE SEQUENCE</scope>
    <source>
        <strain evidence="12">DAOMC 238032</strain>
    </source>
</reference>
<feature type="region of interest" description="Disordered" evidence="10">
    <location>
        <begin position="150"/>
        <end position="169"/>
    </location>
</feature>
<comment type="caution">
    <text evidence="12">The sequence shown here is derived from an EMBL/GenBank/DDBJ whole genome shotgun (WGS) entry which is preliminary data.</text>
</comment>
<proteinExistence type="predicted"/>
<sequence length="588" mass="63632">MAAATSTATATAPAIQLSKSVSHFIEAGDLVLVYLSHNRNPLPVIVQPGAVHVNSFGAFPHSTAFLDKPFGSRVNSSNGRGFVYVLRPTPELWTLSLPHRTQILYQADIAFITQQLRLTPGSRIIEAGTGSGSFTHSLARTVGRAHQTNRFQGTGSESVGRNDPREQQAAARTRALSTVDDTKDDVRTDGKVFSFEFHAQRYAKAKIEFAAHGLSEVVRMTHRNVCRDGFLLSHPLPSKPPSNGGGGAAKQAAYPIVDAVFLDLPAPWEAVPLVAQHLDRSHTTRICCFSPCIEQVLKTVAALNAQGFADVQTWEVLMREIESTPLAKRAEQQQTPRGNEDEDASEGEGNGEVNGMDGSDDNDDDKPKSKRKGNNKLGKRKRDDTTTTAAAAAPKTRWGLERPRDVTTVIERILDVEERKEIRRAYQVEKAKVERERRVAAAAAGEENEGGGSAPAQNGEGRKEGEGEEAELEEDDDDDDVQMNQLPAANEEEEEGEGGEAPTPRAVPAIKPAAPMPRLYEEAEVYGRVVAEMRGHTSYLTFGTMLARVPGTDVVSAREAVSSAQVAEKTVENGHKAEPTPAPTIAGQ</sequence>
<keyword evidence="8" id="KW-0539">Nucleus</keyword>
<evidence type="ECO:0000259" key="11">
    <source>
        <dbReference type="Pfam" id="PF08704"/>
    </source>
</evidence>
<evidence type="ECO:0000256" key="6">
    <source>
        <dbReference type="ARBA" id="ARBA00022691"/>
    </source>
</evidence>
<evidence type="ECO:0000256" key="7">
    <source>
        <dbReference type="ARBA" id="ARBA00022694"/>
    </source>
</evidence>
<dbReference type="PROSITE" id="PS51620">
    <property type="entry name" value="SAM_TRM61"/>
    <property type="match status" value="1"/>
</dbReference>
<accession>A0A177VBC1</accession>
<keyword evidence="5" id="KW-0808">Transferase</keyword>
<dbReference type="Gene3D" id="3.10.330.20">
    <property type="match status" value="1"/>
</dbReference>
<dbReference type="EMBL" id="LWDD02000631">
    <property type="protein sequence ID" value="KAE8257802.1"/>
    <property type="molecule type" value="Genomic_DNA"/>
</dbReference>
<feature type="compositionally biased region" description="Basic and acidic residues" evidence="10">
    <location>
        <begin position="419"/>
        <end position="439"/>
    </location>
</feature>
<feature type="domain" description="tRNA (adenine(58)-N(1))-methyltransferase catalytic subunit TRM61 C-terminal" evidence="11">
    <location>
        <begin position="186"/>
        <end position="230"/>
    </location>
</feature>
<dbReference type="GO" id="GO:0160107">
    <property type="term" value="F:tRNA (adenine(58)-N1)-methyltransferase activity"/>
    <property type="evidence" value="ECO:0007669"/>
    <property type="project" value="UniProtKB-EC"/>
</dbReference>
<dbReference type="Proteomes" id="UP000077671">
    <property type="component" value="Unassembled WGS sequence"/>
</dbReference>
<dbReference type="PANTHER" id="PTHR12133">
    <property type="entry name" value="TRNA (ADENINE(58)-N(1))-METHYLTRANSFERASE"/>
    <property type="match status" value="1"/>
</dbReference>
<dbReference type="InterPro" id="IPR029063">
    <property type="entry name" value="SAM-dependent_MTases_sf"/>
</dbReference>
<feature type="domain" description="tRNA (adenine(58)-N(1))-methyltransferase catalytic subunit TRM61 C-terminal" evidence="11">
    <location>
        <begin position="256"/>
        <end position="358"/>
    </location>
</feature>
<evidence type="ECO:0000256" key="5">
    <source>
        <dbReference type="ARBA" id="ARBA00022679"/>
    </source>
</evidence>
<feature type="region of interest" description="Disordered" evidence="10">
    <location>
        <begin position="419"/>
        <end position="510"/>
    </location>
</feature>
<dbReference type="PANTHER" id="PTHR12133:SF2">
    <property type="entry name" value="TRNA (ADENINE(58)-N(1))-METHYLTRANSFERASE CATALYTIC SUBUNIT TRMT61A"/>
    <property type="match status" value="1"/>
</dbReference>
<dbReference type="EC" id="2.1.1.220" evidence="2"/>
<gene>
    <name evidence="12" type="ORF">A4X03_0g4560</name>
</gene>
<evidence type="ECO:0000256" key="9">
    <source>
        <dbReference type="ARBA" id="ARBA00033309"/>
    </source>
</evidence>
<dbReference type="GO" id="GO:0031515">
    <property type="term" value="C:tRNA (m1A) methyltransferase complex"/>
    <property type="evidence" value="ECO:0007669"/>
    <property type="project" value="InterPro"/>
</dbReference>
<evidence type="ECO:0000256" key="3">
    <source>
        <dbReference type="ARBA" id="ARBA00015963"/>
    </source>
</evidence>
<dbReference type="Pfam" id="PF08704">
    <property type="entry name" value="GCD14"/>
    <property type="match status" value="3"/>
</dbReference>
<evidence type="ECO:0000256" key="1">
    <source>
        <dbReference type="ARBA" id="ARBA00004123"/>
    </source>
</evidence>
<reference evidence="12" key="1">
    <citation type="submission" date="2016-04" db="EMBL/GenBank/DDBJ databases">
        <authorList>
            <person name="Nguyen H.D."/>
            <person name="Kesanakurti P."/>
            <person name="Cullis J."/>
            <person name="Levesque C.A."/>
            <person name="Hambleton S."/>
        </authorList>
    </citation>
    <scope>NUCLEOTIDE SEQUENCE</scope>
    <source>
        <strain evidence="12">DAOMC 238032</strain>
    </source>
</reference>
<evidence type="ECO:0000313" key="12">
    <source>
        <dbReference type="EMBL" id="KAE8257802.1"/>
    </source>
</evidence>
<dbReference type="InterPro" id="IPR014816">
    <property type="entry name" value="tRNA_MeTrfase_Gcd14"/>
</dbReference>
<keyword evidence="4" id="KW-0489">Methyltransferase</keyword>
<evidence type="ECO:0000313" key="13">
    <source>
        <dbReference type="Proteomes" id="UP000077671"/>
    </source>
</evidence>
<dbReference type="SUPFAM" id="SSF53335">
    <property type="entry name" value="S-adenosyl-L-methionine-dependent methyltransferases"/>
    <property type="match status" value="1"/>
</dbReference>
<comment type="subcellular location">
    <subcellularLocation>
        <location evidence="1">Nucleus</location>
    </subcellularLocation>
</comment>
<dbReference type="GO" id="GO:0005634">
    <property type="term" value="C:nucleus"/>
    <property type="evidence" value="ECO:0007669"/>
    <property type="project" value="UniProtKB-SubCell"/>
</dbReference>
<feature type="compositionally biased region" description="Acidic residues" evidence="10">
    <location>
        <begin position="466"/>
        <end position="481"/>
    </location>
</feature>
<feature type="compositionally biased region" description="Polar residues" evidence="10">
    <location>
        <begin position="150"/>
        <end position="159"/>
    </location>
</feature>
<protein>
    <recommendedName>
        <fullName evidence="3">tRNA (adenine(58)-N(1))-methyltransferase catalytic subunit TRM61</fullName>
        <ecNumber evidence="2">2.1.1.220</ecNumber>
    </recommendedName>
    <alternativeName>
        <fullName evidence="9">tRNA(m1A58)-methyltransferase subunit TRM61</fullName>
    </alternativeName>
</protein>
<evidence type="ECO:0000256" key="8">
    <source>
        <dbReference type="ARBA" id="ARBA00023242"/>
    </source>
</evidence>
<keyword evidence="7" id="KW-0819">tRNA processing</keyword>
<evidence type="ECO:0000256" key="10">
    <source>
        <dbReference type="SAM" id="MobiDB-lite"/>
    </source>
</evidence>